<dbReference type="Pfam" id="PF00232">
    <property type="entry name" value="Glyco_hydro_1"/>
    <property type="match status" value="1"/>
</dbReference>
<feature type="binding site" evidence="10">
    <location>
        <begin position="417"/>
        <end position="418"/>
    </location>
    <ligand>
        <name>substrate</name>
    </ligand>
</feature>
<evidence type="ECO:0000256" key="8">
    <source>
        <dbReference type="ARBA" id="ARBA00023326"/>
    </source>
</evidence>
<evidence type="ECO:0000256" key="6">
    <source>
        <dbReference type="ARBA" id="ARBA00023277"/>
    </source>
</evidence>
<dbReference type="InterPro" id="IPR033132">
    <property type="entry name" value="GH_1_N_CS"/>
</dbReference>
<feature type="active site" description="Proton donor" evidence="9">
    <location>
        <position position="169"/>
    </location>
</feature>
<dbReference type="RefSeq" id="WP_110483889.1">
    <property type="nucleotide sequence ID" value="NZ_QJVC01000002.1"/>
</dbReference>
<evidence type="ECO:0000256" key="4">
    <source>
        <dbReference type="ARBA" id="ARBA00022801"/>
    </source>
</evidence>
<dbReference type="GO" id="GO:0005829">
    <property type="term" value="C:cytosol"/>
    <property type="evidence" value="ECO:0007669"/>
    <property type="project" value="TreeGrafter"/>
</dbReference>
<keyword evidence="5" id="KW-0136">Cellulose degradation</keyword>
<dbReference type="OrthoDB" id="9765195at2"/>
<reference evidence="13 14" key="1">
    <citation type="submission" date="2018-05" db="EMBL/GenBank/DDBJ databases">
        <title>Genetic diversity of glacier-inhabiting Cryobacterium bacteria in China and description of Cryobacterium mengkeensis sp. nov. and Arthrobacter glacialis sp. nov.</title>
        <authorList>
            <person name="Liu Q."/>
            <person name="Xin Y.-H."/>
        </authorList>
    </citation>
    <scope>NUCLEOTIDE SEQUENCE [LARGE SCALE GENOMIC DNA]</scope>
    <source>
        <strain evidence="13 14">B7</strain>
    </source>
</reference>
<dbReference type="Gene3D" id="3.20.20.80">
    <property type="entry name" value="Glycosidases"/>
    <property type="match status" value="1"/>
</dbReference>
<feature type="binding site" evidence="10">
    <location>
        <position position="23"/>
    </location>
    <ligand>
        <name>substrate</name>
    </ligand>
</feature>
<gene>
    <name evidence="13" type="ORF">CVS30_03350</name>
</gene>
<evidence type="ECO:0000256" key="11">
    <source>
        <dbReference type="PROSITE-ProRule" id="PRU10055"/>
    </source>
</evidence>
<dbReference type="GO" id="GO:0030245">
    <property type="term" value="P:cellulose catabolic process"/>
    <property type="evidence" value="ECO:0007669"/>
    <property type="project" value="UniProtKB-KW"/>
</dbReference>
<comment type="similarity">
    <text evidence="2 12">Belongs to the glycosyl hydrolase 1 family.</text>
</comment>
<evidence type="ECO:0000256" key="10">
    <source>
        <dbReference type="PIRSR" id="PIRSR617736-2"/>
    </source>
</evidence>
<keyword evidence="4 12" id="KW-0378">Hydrolase</keyword>
<proteinExistence type="inferred from homology"/>
<keyword evidence="7 12" id="KW-0326">Glycosidase</keyword>
<evidence type="ECO:0000313" key="13">
    <source>
        <dbReference type="EMBL" id="PYI39716.1"/>
    </source>
</evidence>
<keyword evidence="6" id="KW-0119">Carbohydrate metabolism</keyword>
<feature type="binding site" evidence="10">
    <location>
        <position position="410"/>
    </location>
    <ligand>
        <name>substrate</name>
    </ligand>
</feature>
<organism evidence="13 14">
    <name type="scientific">Arthrobacter psychrolactophilus</name>
    <dbReference type="NCBI Taxonomy" id="92442"/>
    <lineage>
        <taxon>Bacteria</taxon>
        <taxon>Bacillati</taxon>
        <taxon>Actinomycetota</taxon>
        <taxon>Actinomycetes</taxon>
        <taxon>Micrococcales</taxon>
        <taxon>Micrococcaceae</taxon>
        <taxon>Arthrobacter</taxon>
    </lineage>
</organism>
<dbReference type="PROSITE" id="PS00572">
    <property type="entry name" value="GLYCOSYL_HYDROL_F1_1"/>
    <property type="match status" value="1"/>
</dbReference>
<dbReference type="PROSITE" id="PS00653">
    <property type="entry name" value="GLYCOSYL_HYDROL_F1_2"/>
    <property type="match status" value="1"/>
</dbReference>
<feature type="active site" description="Nucleophile" evidence="9 11">
    <location>
        <position position="363"/>
    </location>
</feature>
<dbReference type="EC" id="3.2.1.21" evidence="3 12"/>
<comment type="catalytic activity">
    <reaction evidence="1 12">
        <text>Hydrolysis of terminal, non-reducing beta-D-glucosyl residues with release of beta-D-glucose.</text>
        <dbReference type="EC" id="3.2.1.21"/>
    </reaction>
</comment>
<evidence type="ECO:0000256" key="2">
    <source>
        <dbReference type="ARBA" id="ARBA00010838"/>
    </source>
</evidence>
<evidence type="ECO:0000256" key="9">
    <source>
        <dbReference type="PIRSR" id="PIRSR617736-1"/>
    </source>
</evidence>
<dbReference type="PANTHER" id="PTHR10353:SF36">
    <property type="entry name" value="LP05116P"/>
    <property type="match status" value="1"/>
</dbReference>
<evidence type="ECO:0000256" key="7">
    <source>
        <dbReference type="ARBA" id="ARBA00023295"/>
    </source>
</evidence>
<dbReference type="Proteomes" id="UP000247980">
    <property type="component" value="Unassembled WGS sequence"/>
</dbReference>
<feature type="binding site" evidence="10">
    <location>
        <position position="292"/>
    </location>
    <ligand>
        <name>substrate</name>
    </ligand>
</feature>
<dbReference type="PRINTS" id="PR00131">
    <property type="entry name" value="GLHYDRLASE1"/>
</dbReference>
<dbReference type="InterPro" id="IPR017853">
    <property type="entry name" value="GH"/>
</dbReference>
<dbReference type="AlphaFoldDB" id="A0A2V5JN49"/>
<dbReference type="FunFam" id="3.20.20.80:FF:000004">
    <property type="entry name" value="Beta-glucosidase 6-phospho-beta-glucosidase"/>
    <property type="match status" value="1"/>
</dbReference>
<dbReference type="InterPro" id="IPR001360">
    <property type="entry name" value="Glyco_hydro_1"/>
</dbReference>
<comment type="caution">
    <text evidence="13">The sequence shown here is derived from an EMBL/GenBank/DDBJ whole genome shotgun (WGS) entry which is preliminary data.</text>
</comment>
<feature type="binding site" evidence="10">
    <location>
        <position position="168"/>
    </location>
    <ligand>
        <name>substrate</name>
    </ligand>
</feature>
<dbReference type="NCBIfam" id="TIGR03356">
    <property type="entry name" value="BGL"/>
    <property type="match status" value="1"/>
</dbReference>
<protein>
    <recommendedName>
        <fullName evidence="3 12">Beta-glucosidase</fullName>
        <ecNumber evidence="3 12">3.2.1.21</ecNumber>
    </recommendedName>
</protein>
<evidence type="ECO:0000256" key="12">
    <source>
        <dbReference type="RuleBase" id="RU361175"/>
    </source>
</evidence>
<sequence>MDTPDFPHFPADFVWGVATASYQIEGAVNEGGRGPSSWDAFVVEPGRISNGDTGEVACDHFHRYHEDIALMKELGVDAYRFSFSWSRVQPSGQGAVNAVGLGFYDKLVDGLLEAGIAPSPTLFHWDTPLELEQSGGWLNRDTAERFADYAALLGEHFADRIPRWITINEPSALTLMGYGAGIHAPGLALGFEALPAAHHLLLGHGLGVQALRASGAGNIGIANNHSVIWPVSDAPDDEQAAGIYDNLTNWLFADPILTGAYPEALAPFLLPLPDADLATIASPIDWYGINSYNPTLVGAPLNEGAALVDGHALDASLPFSLREIEGYPRTDFDWPVVPEALTELLLNIKSRYGDQLPPIVITENGAAYNTGPNDAGHVPDTDRVTYTDSHLRALAAAMAAGVDVRGYFHWSLMDNFEWAAGYSQRFGLVHIDYASQKRTPKESFYWYQRLIQSAKSR</sequence>
<evidence type="ECO:0000256" key="3">
    <source>
        <dbReference type="ARBA" id="ARBA00012744"/>
    </source>
</evidence>
<accession>A0A2V5JN49</accession>
<keyword evidence="8" id="KW-0624">Polysaccharide degradation</keyword>
<evidence type="ECO:0000256" key="5">
    <source>
        <dbReference type="ARBA" id="ARBA00023001"/>
    </source>
</evidence>
<dbReference type="InterPro" id="IPR018120">
    <property type="entry name" value="Glyco_hydro_1_AS"/>
</dbReference>
<name>A0A2V5JN49_9MICC</name>
<dbReference type="PANTHER" id="PTHR10353">
    <property type="entry name" value="GLYCOSYL HYDROLASE"/>
    <property type="match status" value="1"/>
</dbReference>
<dbReference type="GO" id="GO:0008422">
    <property type="term" value="F:beta-glucosidase activity"/>
    <property type="evidence" value="ECO:0007669"/>
    <property type="project" value="UniProtKB-EC"/>
</dbReference>
<feature type="binding site" evidence="10">
    <location>
        <position position="124"/>
    </location>
    <ligand>
        <name>substrate</name>
    </ligand>
</feature>
<dbReference type="EMBL" id="QJVC01000002">
    <property type="protein sequence ID" value="PYI39716.1"/>
    <property type="molecule type" value="Genomic_DNA"/>
</dbReference>
<dbReference type="SUPFAM" id="SSF51445">
    <property type="entry name" value="(Trans)glycosidases"/>
    <property type="match status" value="1"/>
</dbReference>
<evidence type="ECO:0000256" key="1">
    <source>
        <dbReference type="ARBA" id="ARBA00000448"/>
    </source>
</evidence>
<evidence type="ECO:0000313" key="14">
    <source>
        <dbReference type="Proteomes" id="UP000247980"/>
    </source>
</evidence>
<dbReference type="InterPro" id="IPR017736">
    <property type="entry name" value="Glyco_hydro_1_beta-glucosidase"/>
</dbReference>
<keyword evidence="14" id="KW-1185">Reference proteome</keyword>